<feature type="region of interest" description="Disordered" evidence="5">
    <location>
        <begin position="531"/>
        <end position="767"/>
    </location>
</feature>
<dbReference type="InterPro" id="IPR025256">
    <property type="entry name" value="TM7S3/TM198-like_dom"/>
</dbReference>
<dbReference type="VEuPathDB" id="FungiDB:BO71DRAFT_355842"/>
<feature type="transmembrane region" description="Helical" evidence="6">
    <location>
        <begin position="220"/>
        <end position="237"/>
    </location>
</feature>
<keyword evidence="7" id="KW-0732">Signal</keyword>
<feature type="compositionally biased region" description="Polar residues" evidence="5">
    <location>
        <begin position="869"/>
        <end position="879"/>
    </location>
</feature>
<gene>
    <name evidence="9" type="ORF">BO71DRAFT_355842</name>
</gene>
<evidence type="ECO:0000259" key="8">
    <source>
        <dbReference type="Pfam" id="PF13886"/>
    </source>
</evidence>
<dbReference type="PANTHER" id="PTHR39469">
    <property type="entry name" value="CHROMOSOME 1, WHOLE GENOME SHOTGUN SEQUENCE"/>
    <property type="match status" value="1"/>
</dbReference>
<dbReference type="GO" id="GO:0016020">
    <property type="term" value="C:membrane"/>
    <property type="evidence" value="ECO:0007669"/>
    <property type="project" value="UniProtKB-SubCell"/>
</dbReference>
<feature type="compositionally biased region" description="Polar residues" evidence="5">
    <location>
        <begin position="637"/>
        <end position="654"/>
    </location>
</feature>
<evidence type="ECO:0000256" key="5">
    <source>
        <dbReference type="SAM" id="MobiDB-lite"/>
    </source>
</evidence>
<keyword evidence="3 6" id="KW-1133">Transmembrane helix</keyword>
<feature type="compositionally biased region" description="Basic and acidic residues" evidence="5">
    <location>
        <begin position="573"/>
        <end position="590"/>
    </location>
</feature>
<feature type="compositionally biased region" description="Polar residues" evidence="5">
    <location>
        <begin position="40"/>
        <end position="56"/>
    </location>
</feature>
<accession>A0A319D6W2</accession>
<feature type="compositionally biased region" description="Basic and acidic residues" evidence="5">
    <location>
        <begin position="733"/>
        <end position="757"/>
    </location>
</feature>
<feature type="compositionally biased region" description="Basic and acidic residues" evidence="5">
    <location>
        <begin position="380"/>
        <end position="400"/>
    </location>
</feature>
<feature type="compositionally biased region" description="Basic and acidic residues" evidence="5">
    <location>
        <begin position="930"/>
        <end position="942"/>
    </location>
</feature>
<feature type="compositionally biased region" description="Basic and acidic residues" evidence="5">
    <location>
        <begin position="551"/>
        <end position="564"/>
    </location>
</feature>
<feature type="compositionally biased region" description="Pro residues" evidence="5">
    <location>
        <begin position="964"/>
        <end position="977"/>
    </location>
</feature>
<feature type="region of interest" description="Disordered" evidence="5">
    <location>
        <begin position="40"/>
        <end position="100"/>
    </location>
</feature>
<feature type="compositionally biased region" description="Basic and acidic residues" evidence="5">
    <location>
        <begin position="710"/>
        <end position="721"/>
    </location>
</feature>
<evidence type="ECO:0000256" key="6">
    <source>
        <dbReference type="SAM" id="Phobius"/>
    </source>
</evidence>
<feature type="domain" description="TM7S3/TM198-like" evidence="8">
    <location>
        <begin position="114"/>
        <end position="317"/>
    </location>
</feature>
<keyword evidence="2 6" id="KW-0812">Transmembrane</keyword>
<dbReference type="PANTHER" id="PTHR39469:SF1">
    <property type="entry name" value="DUF4203 DOMAIN-CONTAINING PROTEIN"/>
    <property type="match status" value="1"/>
</dbReference>
<feature type="compositionally biased region" description="Low complexity" evidence="5">
    <location>
        <begin position="807"/>
        <end position="817"/>
    </location>
</feature>
<feature type="signal peptide" evidence="7">
    <location>
        <begin position="1"/>
        <end position="21"/>
    </location>
</feature>
<feature type="compositionally biased region" description="Pro residues" evidence="5">
    <location>
        <begin position="890"/>
        <end position="901"/>
    </location>
</feature>
<dbReference type="Proteomes" id="UP000247810">
    <property type="component" value="Unassembled WGS sequence"/>
</dbReference>
<feature type="region of interest" description="Disordered" evidence="5">
    <location>
        <begin position="330"/>
        <end position="460"/>
    </location>
</feature>
<dbReference type="Pfam" id="PF13886">
    <property type="entry name" value="TM7S3_TM198"/>
    <property type="match status" value="1"/>
</dbReference>
<feature type="transmembrane region" description="Helical" evidence="6">
    <location>
        <begin position="162"/>
        <end position="185"/>
    </location>
</feature>
<evidence type="ECO:0000256" key="1">
    <source>
        <dbReference type="ARBA" id="ARBA00004141"/>
    </source>
</evidence>
<dbReference type="OrthoDB" id="5377273at2759"/>
<feature type="compositionally biased region" description="Polar residues" evidence="5">
    <location>
        <begin position="1028"/>
        <end position="1038"/>
    </location>
</feature>
<feature type="compositionally biased region" description="Polar residues" evidence="5">
    <location>
        <begin position="1063"/>
        <end position="1072"/>
    </location>
</feature>
<reference evidence="9 10" key="1">
    <citation type="submission" date="2018-02" db="EMBL/GenBank/DDBJ databases">
        <title>The genomes of Aspergillus section Nigri reveals drivers in fungal speciation.</title>
        <authorList>
            <consortium name="DOE Joint Genome Institute"/>
            <person name="Vesth T.C."/>
            <person name="Nybo J."/>
            <person name="Theobald S."/>
            <person name="Brandl J."/>
            <person name="Frisvad J.C."/>
            <person name="Nielsen K.F."/>
            <person name="Lyhne E.K."/>
            <person name="Kogle M.E."/>
            <person name="Kuo A."/>
            <person name="Riley R."/>
            <person name="Clum A."/>
            <person name="Nolan M."/>
            <person name="Lipzen A."/>
            <person name="Salamov A."/>
            <person name="Henrissat B."/>
            <person name="Wiebenga A."/>
            <person name="De vries R.P."/>
            <person name="Grigoriev I.V."/>
            <person name="Mortensen U.H."/>
            <person name="Andersen M.R."/>
            <person name="Baker S.E."/>
        </authorList>
    </citation>
    <scope>NUCLEOTIDE SEQUENCE [LARGE SCALE GENOMIC DNA]</scope>
    <source>
        <strain evidence="9 10">CBS 707.79</strain>
    </source>
</reference>
<evidence type="ECO:0000256" key="7">
    <source>
        <dbReference type="SAM" id="SignalP"/>
    </source>
</evidence>
<feature type="region of interest" description="Disordered" evidence="5">
    <location>
        <begin position="781"/>
        <end position="1072"/>
    </location>
</feature>
<dbReference type="AlphaFoldDB" id="A0A319D6W2"/>
<evidence type="ECO:0000313" key="10">
    <source>
        <dbReference type="Proteomes" id="UP000247810"/>
    </source>
</evidence>
<feature type="compositionally biased region" description="Acidic residues" evidence="5">
    <location>
        <begin position="794"/>
        <end position="806"/>
    </location>
</feature>
<keyword evidence="10" id="KW-1185">Reference proteome</keyword>
<feature type="compositionally biased region" description="Polar residues" evidence="5">
    <location>
        <begin position="692"/>
        <end position="704"/>
    </location>
</feature>
<feature type="compositionally biased region" description="Basic and acidic residues" evidence="5">
    <location>
        <begin position="330"/>
        <end position="365"/>
    </location>
</feature>
<sequence length="1072" mass="116178">MRLFSLFALAVCFAPALFVSSAGIPHAGLVVRETKSLPSTATETFSDTTGASVTSHATAKGNATTTSNTTAPALTTTSLSTSQPSQGKKDNKGPTHPDALPIQPTVTPALGIGGFILVVMGAVLALIGIRNLRVQVFLSTAFLTSLGVIVLIVYVMSPPVQVAVQGAYLVAVFFTGLTFGALALVFKELTEGLGCLLGGFCCSMWLLALKPGGLLTETDAKSGFIGAISLAFYALSFSHHTRPYGLMVSTGISGGTAVALGIDCFSRAGLKEFWLYIWALNGNIFPLGTKNYPITRNIRVELAATVIIAIMGVVSQLRLWKLVRERRRQEKEKRDEEQRKKEEAEAEVGRRLEEHNMQERKDWEAKYGVPGPDSSDSDLADEKQRPADELDTMEKGDIYEVKSIASSSEGSYRCSECREREANGDADSDVSGDAEGGEREQDGTANDAANKTPEECGSIPLKMFDGADAARIKDDAASDMTAVIGSETATIRSKRFSGAAFMKRMSQRNSDLPLSQSQEALVSVDDAASSVNGIMDEGDDLSSDCQLIQGDSHERTDGGSKEDGETQPTMIEKVSDDKQASAADELKEKTTQQSNEGQATAEDPEADEGTNSDAHDIPPEAAPSAEIPHGHGDTSKDSTPASEPQKNEETTALPQDTIPIEQEGQKIQSPEAKPEATDPNDNQVRSEKDTSNPHGQDPNPSDEASQPKAPSEDGKDKKQEASPDTSKPSEPQIKIEPKPPKEEPPKEPPKLDEETVKHLPLRTSKVVQSYRTNEWAKHLADAEAPQLEPIQPIQEEEPECLPEVEEAAVPVNVEELLQTPLNAQPPPAVEPREREPPSRVASHRISGSHTERPKKKSSSSNSPPPTAQPRLNTSPTGTEQLREDNSNNEPPKPQWRGPPPLIAVREDMVRNRLSSYSLATDPFSRTPRQSYHEGSRTPHHEEADDMPLSQRRAMLYQKQQQKVQPPPPAHLPQPPARRPQGPSPTNTPAAMAAWRESVHEDLRDKRSPLSKQNTTPAATRGSPPPYTPVQQRSTTPTGNPIAESMQRGNMSDLHREAMRRMQAQANKNVNGV</sequence>
<dbReference type="STRING" id="1448320.A0A319D6W2"/>
<feature type="chain" id="PRO_5016252501" description="TM7S3/TM198-like domain-containing protein" evidence="7">
    <location>
        <begin position="22"/>
        <end position="1072"/>
    </location>
</feature>
<feature type="transmembrane region" description="Helical" evidence="6">
    <location>
        <begin position="136"/>
        <end position="156"/>
    </location>
</feature>
<feature type="compositionally biased region" description="Low complexity" evidence="5">
    <location>
        <begin position="783"/>
        <end position="793"/>
    </location>
</feature>
<evidence type="ECO:0000256" key="4">
    <source>
        <dbReference type="ARBA" id="ARBA00023136"/>
    </source>
</evidence>
<comment type="subcellular location">
    <subcellularLocation>
        <location evidence="1">Membrane</location>
        <topology evidence="1">Multi-pass membrane protein</topology>
    </subcellularLocation>
</comment>
<protein>
    <recommendedName>
        <fullName evidence="8">TM7S3/TM198-like domain-containing protein</fullName>
    </recommendedName>
</protein>
<organism evidence="9 10">
    <name type="scientific">Aspergillus ellipticus CBS 707.79</name>
    <dbReference type="NCBI Taxonomy" id="1448320"/>
    <lineage>
        <taxon>Eukaryota</taxon>
        <taxon>Fungi</taxon>
        <taxon>Dikarya</taxon>
        <taxon>Ascomycota</taxon>
        <taxon>Pezizomycotina</taxon>
        <taxon>Eurotiomycetes</taxon>
        <taxon>Eurotiomycetidae</taxon>
        <taxon>Eurotiales</taxon>
        <taxon>Aspergillaceae</taxon>
        <taxon>Aspergillus</taxon>
        <taxon>Aspergillus subgen. Circumdati</taxon>
    </lineage>
</organism>
<name>A0A319D6W2_9EURO</name>
<feature type="transmembrane region" description="Helical" evidence="6">
    <location>
        <begin position="192"/>
        <end position="208"/>
    </location>
</feature>
<feature type="transmembrane region" description="Helical" evidence="6">
    <location>
        <begin position="302"/>
        <end position="320"/>
    </location>
</feature>
<keyword evidence="4 6" id="KW-0472">Membrane</keyword>
<feature type="compositionally biased region" description="Basic and acidic residues" evidence="5">
    <location>
        <begin position="996"/>
        <end position="1007"/>
    </location>
</feature>
<proteinExistence type="predicted"/>
<evidence type="ECO:0000256" key="3">
    <source>
        <dbReference type="ARBA" id="ARBA00022989"/>
    </source>
</evidence>
<feature type="compositionally biased region" description="Low complexity" evidence="5">
    <location>
        <begin position="57"/>
        <end position="86"/>
    </location>
</feature>
<dbReference type="EMBL" id="KZ825898">
    <property type="protein sequence ID" value="PYH93185.1"/>
    <property type="molecule type" value="Genomic_DNA"/>
</dbReference>
<evidence type="ECO:0000256" key="2">
    <source>
        <dbReference type="ARBA" id="ARBA00022692"/>
    </source>
</evidence>
<feature type="transmembrane region" description="Helical" evidence="6">
    <location>
        <begin position="109"/>
        <end position="129"/>
    </location>
</feature>
<evidence type="ECO:0000313" key="9">
    <source>
        <dbReference type="EMBL" id="PYH93185.1"/>
    </source>
</evidence>